<gene>
    <name evidence="1" type="ORF">NDU88_002913</name>
</gene>
<keyword evidence="2" id="KW-1185">Reference proteome</keyword>
<dbReference type="AlphaFoldDB" id="A0AAV7UYL4"/>
<evidence type="ECO:0000313" key="2">
    <source>
        <dbReference type="Proteomes" id="UP001066276"/>
    </source>
</evidence>
<sequence>MDKLSRHVTDFAVPVSASFDRQESVPRNVVFASHTRECSRSGPLTSITFNGRREFRCAWRRSMDKLSRHVTDFAVPVSASFDRQESVPRNVVFASHARECSRSGPLTSITFNGRREFRCACQREPRQAKSWKLSVCEPRSRMWPWRSVNHKVISQTLHRRDNSTPNQ</sequence>
<organism evidence="1 2">
    <name type="scientific">Pleurodeles waltl</name>
    <name type="common">Iberian ribbed newt</name>
    <dbReference type="NCBI Taxonomy" id="8319"/>
    <lineage>
        <taxon>Eukaryota</taxon>
        <taxon>Metazoa</taxon>
        <taxon>Chordata</taxon>
        <taxon>Craniata</taxon>
        <taxon>Vertebrata</taxon>
        <taxon>Euteleostomi</taxon>
        <taxon>Amphibia</taxon>
        <taxon>Batrachia</taxon>
        <taxon>Caudata</taxon>
        <taxon>Salamandroidea</taxon>
        <taxon>Salamandridae</taxon>
        <taxon>Pleurodelinae</taxon>
        <taxon>Pleurodeles</taxon>
    </lineage>
</organism>
<comment type="caution">
    <text evidence="1">The sequence shown here is derived from an EMBL/GenBank/DDBJ whole genome shotgun (WGS) entry which is preliminary data.</text>
</comment>
<dbReference type="Proteomes" id="UP001066276">
    <property type="component" value="Chromosome 2_2"/>
</dbReference>
<accession>A0AAV7UYL4</accession>
<name>A0AAV7UYL4_PLEWA</name>
<protein>
    <submittedName>
        <fullName evidence="1">Uncharacterized protein</fullName>
    </submittedName>
</protein>
<evidence type="ECO:0000313" key="1">
    <source>
        <dbReference type="EMBL" id="KAJ1193617.1"/>
    </source>
</evidence>
<proteinExistence type="predicted"/>
<dbReference type="EMBL" id="JANPWB010000004">
    <property type="protein sequence ID" value="KAJ1193617.1"/>
    <property type="molecule type" value="Genomic_DNA"/>
</dbReference>
<reference evidence="1" key="1">
    <citation type="journal article" date="2022" name="bioRxiv">
        <title>Sequencing and chromosome-scale assembly of the giantPleurodeles waltlgenome.</title>
        <authorList>
            <person name="Brown T."/>
            <person name="Elewa A."/>
            <person name="Iarovenko S."/>
            <person name="Subramanian E."/>
            <person name="Araus A.J."/>
            <person name="Petzold A."/>
            <person name="Susuki M."/>
            <person name="Suzuki K.-i.T."/>
            <person name="Hayashi T."/>
            <person name="Toyoda A."/>
            <person name="Oliveira C."/>
            <person name="Osipova E."/>
            <person name="Leigh N.D."/>
            <person name="Simon A."/>
            <person name="Yun M.H."/>
        </authorList>
    </citation>
    <scope>NUCLEOTIDE SEQUENCE</scope>
    <source>
        <strain evidence="1">20211129_DDA</strain>
        <tissue evidence="1">Liver</tissue>
    </source>
</reference>